<dbReference type="STRING" id="197479.BFW38_06980"/>
<keyword evidence="4" id="KW-0574">Periplasm</keyword>
<dbReference type="OrthoDB" id="9793801at2"/>
<dbReference type="InterPro" id="IPR059052">
    <property type="entry name" value="HH_YbhG-like"/>
</dbReference>
<feature type="domain" description="CusB-like beta-barrel" evidence="8">
    <location>
        <begin position="239"/>
        <end position="325"/>
    </location>
</feature>
<evidence type="ECO:0000256" key="2">
    <source>
        <dbReference type="ARBA" id="ARBA00010602"/>
    </source>
</evidence>
<dbReference type="NCBIfam" id="NF002939">
    <property type="entry name" value="PRK03598.1"/>
    <property type="match status" value="1"/>
</dbReference>
<dbReference type="GO" id="GO:0042597">
    <property type="term" value="C:periplasmic space"/>
    <property type="evidence" value="ECO:0007669"/>
    <property type="project" value="UniProtKB-SubCell"/>
</dbReference>
<dbReference type="Gene3D" id="2.40.30.170">
    <property type="match status" value="1"/>
</dbReference>
<dbReference type="InterPro" id="IPR050465">
    <property type="entry name" value="UPF0194_transport"/>
</dbReference>
<evidence type="ECO:0000256" key="4">
    <source>
        <dbReference type="ARBA" id="ARBA00022764"/>
    </source>
</evidence>
<evidence type="ECO:0000313" key="10">
    <source>
        <dbReference type="Proteomes" id="UP000094291"/>
    </source>
</evidence>
<dbReference type="EMBL" id="MDTQ01000001">
    <property type="protein sequence ID" value="ODC03331.1"/>
    <property type="molecule type" value="Genomic_DNA"/>
</dbReference>
<comment type="caution">
    <text evidence="9">The sequence shown here is derived from an EMBL/GenBank/DDBJ whole genome shotgun (WGS) entry which is preliminary data.</text>
</comment>
<evidence type="ECO:0000256" key="5">
    <source>
        <dbReference type="ARBA" id="ARBA00023054"/>
    </source>
</evidence>
<dbReference type="Pfam" id="PF25881">
    <property type="entry name" value="HH_YBHG"/>
    <property type="match status" value="1"/>
</dbReference>
<evidence type="ECO:0000259" key="7">
    <source>
        <dbReference type="Pfam" id="PF25881"/>
    </source>
</evidence>
<gene>
    <name evidence="9" type="ORF">BFW38_06980</name>
</gene>
<keyword evidence="5 6" id="KW-0175">Coiled coil</keyword>
<reference evidence="9 10" key="1">
    <citation type="submission" date="2016-08" db="EMBL/GenBank/DDBJ databases">
        <authorList>
            <person name="Seilhamer J.J."/>
        </authorList>
    </citation>
    <scope>NUCLEOTIDE SEQUENCE [LARGE SCALE GENOMIC DNA]</scope>
    <source>
        <strain evidence="9 10">PH27A</strain>
    </source>
</reference>
<name>A0A1E2V8M5_9GAMM</name>
<dbReference type="RefSeq" id="WP_068997747.1">
    <property type="nucleotide sequence ID" value="NZ_MDTQ01000001.1"/>
</dbReference>
<feature type="domain" description="YbhG-like alpha-helical hairpin" evidence="7">
    <location>
        <begin position="73"/>
        <end position="201"/>
    </location>
</feature>
<feature type="coiled-coil region" evidence="6">
    <location>
        <begin position="132"/>
        <end position="173"/>
    </location>
</feature>
<comment type="subcellular location">
    <subcellularLocation>
        <location evidence="1">Periplasm</location>
    </subcellularLocation>
</comment>
<comment type="similarity">
    <text evidence="2">Belongs to the UPF0194 family.</text>
</comment>
<evidence type="ECO:0000256" key="6">
    <source>
        <dbReference type="SAM" id="Coils"/>
    </source>
</evidence>
<dbReference type="Gene3D" id="2.40.50.100">
    <property type="match status" value="2"/>
</dbReference>
<dbReference type="Gene3D" id="1.10.287.470">
    <property type="entry name" value="Helix hairpin bin"/>
    <property type="match status" value="1"/>
</dbReference>
<dbReference type="Proteomes" id="UP000094291">
    <property type="component" value="Unassembled WGS sequence"/>
</dbReference>
<dbReference type="InterPro" id="IPR058792">
    <property type="entry name" value="Beta-barrel_RND_2"/>
</dbReference>
<proteinExistence type="inferred from homology"/>
<accession>A0A1E2V8M5</accession>
<dbReference type="AlphaFoldDB" id="A0A1E2V8M5"/>
<keyword evidence="3" id="KW-0732">Signal</keyword>
<dbReference type="PANTHER" id="PTHR32347:SF29">
    <property type="entry name" value="UPF0194 MEMBRANE PROTEIN YBHG"/>
    <property type="match status" value="1"/>
</dbReference>
<protein>
    <submittedName>
        <fullName evidence="9">Secretion protein HlyD</fullName>
    </submittedName>
</protein>
<evidence type="ECO:0000256" key="1">
    <source>
        <dbReference type="ARBA" id="ARBA00004418"/>
    </source>
</evidence>
<dbReference type="SUPFAM" id="SSF111369">
    <property type="entry name" value="HlyD-like secretion proteins"/>
    <property type="match status" value="2"/>
</dbReference>
<evidence type="ECO:0000259" key="8">
    <source>
        <dbReference type="Pfam" id="PF25954"/>
    </source>
</evidence>
<dbReference type="PANTHER" id="PTHR32347">
    <property type="entry name" value="EFFLUX SYSTEM COMPONENT YKNX-RELATED"/>
    <property type="match status" value="1"/>
</dbReference>
<organism evidence="9 10">
    <name type="scientific">Terasakiispira papahanaumokuakeensis</name>
    <dbReference type="NCBI Taxonomy" id="197479"/>
    <lineage>
        <taxon>Bacteria</taxon>
        <taxon>Pseudomonadati</taxon>
        <taxon>Pseudomonadota</taxon>
        <taxon>Gammaproteobacteria</taxon>
        <taxon>Oceanospirillales</taxon>
        <taxon>Terasakiispira</taxon>
    </lineage>
</organism>
<evidence type="ECO:0000313" key="9">
    <source>
        <dbReference type="EMBL" id="ODC03331.1"/>
    </source>
</evidence>
<keyword evidence="10" id="KW-1185">Reference proteome</keyword>
<dbReference type="Pfam" id="PF25954">
    <property type="entry name" value="Beta-barrel_RND_2"/>
    <property type="match status" value="1"/>
</dbReference>
<evidence type="ECO:0000256" key="3">
    <source>
        <dbReference type="ARBA" id="ARBA00022729"/>
    </source>
</evidence>
<sequence length="330" mass="36747">MRRTISVLVLMIIIATAFYGYLQLNTEETKPLTLYGNVDIRTVDLAFRVGGRLAKLNVDEGDQVAKGMQLGELDDAPYQVRIQQAQANLQAAQASLDLLEAGYREQVIAQARERMSQAESAFLYAKRNYDRLIRLRQQNAIAQDAVDAAQDRRDQARADLASAQQQLDQYLKGNRPEQIAQGRAQVSQAQSALAAAQLDAEDTHLFAPTDGTILVRAREPGAMLNQGATVLTLALAKPMWIKAYIDEPQLGEARPGRRMLISSDSAPNKTYQGHIGFVSPTAEFTPKTVQTEELRTSLVYRLRIILDEEATLLRQGMPVTLRFKDHHESN</sequence>